<feature type="transmembrane region" description="Helical" evidence="7">
    <location>
        <begin position="112"/>
        <end position="132"/>
    </location>
</feature>
<feature type="transmembrane region" description="Helical" evidence="7">
    <location>
        <begin position="15"/>
        <end position="35"/>
    </location>
</feature>
<evidence type="ECO:0000256" key="5">
    <source>
        <dbReference type="ARBA" id="ARBA00022989"/>
    </source>
</evidence>
<evidence type="ECO:0000256" key="2">
    <source>
        <dbReference type="ARBA" id="ARBA00022448"/>
    </source>
</evidence>
<evidence type="ECO:0000313" key="9">
    <source>
        <dbReference type="EMBL" id="KIL38042.1"/>
    </source>
</evidence>
<dbReference type="EMBL" id="JXAK01000080">
    <property type="protein sequence ID" value="KIL38042.1"/>
    <property type="molecule type" value="Genomic_DNA"/>
</dbReference>
<evidence type="ECO:0000256" key="6">
    <source>
        <dbReference type="ARBA" id="ARBA00023136"/>
    </source>
</evidence>
<keyword evidence="3" id="KW-1003">Cell membrane</keyword>
<evidence type="ECO:0000259" key="8">
    <source>
        <dbReference type="PROSITE" id="PS50928"/>
    </source>
</evidence>
<comment type="similarity">
    <text evidence="7">Belongs to the binding-protein-dependent transport system permease family.</text>
</comment>
<organism evidence="9 10">
    <name type="scientific">Gordoniibacillus kamchatkensis</name>
    <dbReference type="NCBI Taxonomy" id="1590651"/>
    <lineage>
        <taxon>Bacteria</taxon>
        <taxon>Bacillati</taxon>
        <taxon>Bacillota</taxon>
        <taxon>Bacilli</taxon>
        <taxon>Bacillales</taxon>
        <taxon>Paenibacillaceae</taxon>
        <taxon>Gordoniibacillus</taxon>
    </lineage>
</organism>
<feature type="transmembrane region" description="Helical" evidence="7">
    <location>
        <begin position="185"/>
        <end position="210"/>
    </location>
</feature>
<feature type="transmembrane region" description="Helical" evidence="7">
    <location>
        <begin position="82"/>
        <end position="100"/>
    </location>
</feature>
<feature type="transmembrane region" description="Helical" evidence="7">
    <location>
        <begin position="144"/>
        <end position="164"/>
    </location>
</feature>
<evidence type="ECO:0000256" key="4">
    <source>
        <dbReference type="ARBA" id="ARBA00022692"/>
    </source>
</evidence>
<keyword evidence="5 7" id="KW-1133">Transmembrane helix</keyword>
<dbReference type="PROSITE" id="PS50928">
    <property type="entry name" value="ABC_TM1"/>
    <property type="match status" value="1"/>
</dbReference>
<accession>A0ABR5AAN3</accession>
<name>A0ABR5AAN3_9BACL</name>
<gene>
    <name evidence="9" type="ORF">SD70_29015</name>
</gene>
<dbReference type="CDD" id="cd06261">
    <property type="entry name" value="TM_PBP2"/>
    <property type="match status" value="1"/>
</dbReference>
<dbReference type="Gene3D" id="1.10.3720.10">
    <property type="entry name" value="MetI-like"/>
    <property type="match status" value="1"/>
</dbReference>
<evidence type="ECO:0000256" key="7">
    <source>
        <dbReference type="RuleBase" id="RU363032"/>
    </source>
</evidence>
<dbReference type="SUPFAM" id="SSF161098">
    <property type="entry name" value="MetI-like"/>
    <property type="match status" value="1"/>
</dbReference>
<protein>
    <submittedName>
        <fullName evidence="9">ABC transporter permease</fullName>
    </submittedName>
</protein>
<dbReference type="Pfam" id="PF00528">
    <property type="entry name" value="BPD_transp_1"/>
    <property type="match status" value="1"/>
</dbReference>
<feature type="domain" description="ABC transmembrane type-1" evidence="8">
    <location>
        <begin position="75"/>
        <end position="282"/>
    </location>
</feature>
<dbReference type="InterPro" id="IPR000515">
    <property type="entry name" value="MetI-like"/>
</dbReference>
<feature type="transmembrane region" description="Helical" evidence="7">
    <location>
        <begin position="265"/>
        <end position="282"/>
    </location>
</feature>
<keyword evidence="10" id="KW-1185">Reference proteome</keyword>
<dbReference type="PANTHER" id="PTHR43744:SF9">
    <property type="entry name" value="POLYGALACTURONAN_RHAMNOGALACTURONAN TRANSPORT SYSTEM PERMEASE PROTEIN YTCP"/>
    <property type="match status" value="1"/>
</dbReference>
<reference evidence="9 10" key="1">
    <citation type="submission" date="2014-12" db="EMBL/GenBank/DDBJ databases">
        <title>Draft genome sequence of Paenibacillus kamchatkensis strain B-2647.</title>
        <authorList>
            <person name="Karlyshev A.V."/>
            <person name="Kudryashova E.B."/>
        </authorList>
    </citation>
    <scope>NUCLEOTIDE SEQUENCE [LARGE SCALE GENOMIC DNA]</scope>
    <source>
        <strain evidence="9 10">VKM B-2647</strain>
    </source>
</reference>
<evidence type="ECO:0000256" key="1">
    <source>
        <dbReference type="ARBA" id="ARBA00004651"/>
    </source>
</evidence>
<comment type="caution">
    <text evidence="9">The sequence shown here is derived from an EMBL/GenBank/DDBJ whole genome shotgun (WGS) entry which is preliminary data.</text>
</comment>
<dbReference type="Proteomes" id="UP000031967">
    <property type="component" value="Unassembled WGS sequence"/>
</dbReference>
<proteinExistence type="inferred from homology"/>
<dbReference type="PROSITE" id="PS51257">
    <property type="entry name" value="PROKAR_LIPOPROTEIN"/>
    <property type="match status" value="1"/>
</dbReference>
<comment type="subcellular location">
    <subcellularLocation>
        <location evidence="1 7">Cell membrane</location>
        <topology evidence="1 7">Multi-pass membrane protein</topology>
    </subcellularLocation>
</comment>
<keyword evidence="4 7" id="KW-0812">Transmembrane</keyword>
<sequence>MVRSQTLTNRIEDSAILLMLAIFALACLYPVWYIVAVSFSDKSATNAGMVHFWPVGFNLSSYHIILGDEKFFRAFGISVKRVVLGGAINFVMTVIMAFPLSREAKLFPGRNLYMWYLVFCMLFSGGLIPLYITVTTIGLQNSIWSLVIPGAVPIFNVILVMNFFRSLPKELYEAATMDGAGAWQTLLRIYIPLSVPALATVTLFSVVGHWNAFFDGLIYMNKPDKYPLQTYIQQLVVIIDPELMKSLTTDELVKLMKASDKTLNAAKLVVAMIPILLIYPFLQRFFIHGIVLGSVKE</sequence>
<keyword evidence="2 7" id="KW-0813">Transport</keyword>
<evidence type="ECO:0000313" key="10">
    <source>
        <dbReference type="Proteomes" id="UP000031967"/>
    </source>
</evidence>
<keyword evidence="6 7" id="KW-0472">Membrane</keyword>
<dbReference type="RefSeq" id="WP_041052037.1">
    <property type="nucleotide sequence ID" value="NZ_JXAK01000080.1"/>
</dbReference>
<evidence type="ECO:0000256" key="3">
    <source>
        <dbReference type="ARBA" id="ARBA00022475"/>
    </source>
</evidence>
<dbReference type="PANTHER" id="PTHR43744">
    <property type="entry name" value="ABC TRANSPORTER PERMEASE PROTEIN MG189-RELATED-RELATED"/>
    <property type="match status" value="1"/>
</dbReference>
<dbReference type="InterPro" id="IPR035906">
    <property type="entry name" value="MetI-like_sf"/>
</dbReference>